<organism evidence="1">
    <name type="scientific">Drosophila melanogaster</name>
    <name type="common">Fruit fly</name>
    <dbReference type="NCBI Taxonomy" id="7227"/>
    <lineage>
        <taxon>Eukaryota</taxon>
        <taxon>Metazoa</taxon>
        <taxon>Ecdysozoa</taxon>
        <taxon>Arthropoda</taxon>
        <taxon>Hexapoda</taxon>
        <taxon>Insecta</taxon>
        <taxon>Pterygota</taxon>
        <taxon>Neoptera</taxon>
        <taxon>Endopterygota</taxon>
        <taxon>Diptera</taxon>
        <taxon>Brachycera</taxon>
        <taxon>Muscomorpha</taxon>
        <taxon>Ephydroidea</taxon>
        <taxon>Drosophilidae</taxon>
        <taxon>Drosophila</taxon>
        <taxon>Sophophora</taxon>
    </lineage>
</organism>
<name>F3YDA3_DROME</name>
<sequence length="58" mass="6494">ERTVTVAFRPLSRFSSSAQSSYQSAVNFRLLAPEFDGTNSNPLNADTKSICVMRPNKW</sequence>
<feature type="non-terminal residue" evidence="1">
    <location>
        <position position="1"/>
    </location>
</feature>
<proteinExistence type="evidence at transcript level"/>
<evidence type="ECO:0000313" key="1">
    <source>
        <dbReference type="EMBL" id="AEB39625.1"/>
    </source>
</evidence>
<protein>
    <submittedName>
        <fullName evidence="1">FI14733p</fullName>
    </submittedName>
</protein>
<accession>F3YDA3</accession>
<dbReference type="AlphaFoldDB" id="F3YDA3"/>
<reference evidence="1" key="1">
    <citation type="submission" date="2011-04" db="EMBL/GenBank/DDBJ databases">
        <authorList>
            <person name="Carlson J."/>
            <person name="Booth B."/>
            <person name="Frise E."/>
            <person name="Park S."/>
            <person name="Wan K."/>
            <person name="Yu C."/>
            <person name="Celniker S."/>
        </authorList>
    </citation>
    <scope>NUCLEOTIDE SEQUENCE</scope>
</reference>
<dbReference type="EMBL" id="BT126264">
    <property type="protein sequence ID" value="AEB39625.1"/>
    <property type="molecule type" value="mRNA"/>
</dbReference>